<evidence type="ECO:0000256" key="9">
    <source>
        <dbReference type="SAM" id="Phobius"/>
    </source>
</evidence>
<feature type="domain" description="ABC transporter" evidence="10">
    <location>
        <begin position="334"/>
        <end position="570"/>
    </location>
</feature>
<evidence type="ECO:0000313" key="12">
    <source>
        <dbReference type="EMBL" id="SDQ64721.1"/>
    </source>
</evidence>
<dbReference type="RefSeq" id="WP_092493102.1">
    <property type="nucleotide sequence ID" value="NZ_FNKD01000002.1"/>
</dbReference>
<comment type="subcellular location">
    <subcellularLocation>
        <location evidence="1">Cell membrane</location>
        <topology evidence="1">Multi-pass membrane protein</topology>
    </subcellularLocation>
</comment>
<dbReference type="InterPro" id="IPR036640">
    <property type="entry name" value="ABC1_TM_sf"/>
</dbReference>
<dbReference type="Proteomes" id="UP000199444">
    <property type="component" value="Unassembled WGS sequence"/>
</dbReference>
<dbReference type="EMBL" id="FNKD01000002">
    <property type="protein sequence ID" value="SDQ64721.1"/>
    <property type="molecule type" value="Genomic_DNA"/>
</dbReference>
<dbReference type="CDD" id="cd18584">
    <property type="entry name" value="ABC_6TM_AarD_CydD"/>
    <property type="match status" value="1"/>
</dbReference>
<dbReference type="Pfam" id="PF00664">
    <property type="entry name" value="ABC_membrane"/>
    <property type="match status" value="1"/>
</dbReference>
<evidence type="ECO:0000256" key="5">
    <source>
        <dbReference type="ARBA" id="ARBA00022741"/>
    </source>
</evidence>
<dbReference type="InterPro" id="IPR014216">
    <property type="entry name" value="ABC_transptr_CydD"/>
</dbReference>
<evidence type="ECO:0000256" key="3">
    <source>
        <dbReference type="ARBA" id="ARBA00022475"/>
    </source>
</evidence>
<feature type="transmembrane region" description="Helical" evidence="9">
    <location>
        <begin position="263"/>
        <end position="281"/>
    </location>
</feature>
<keyword evidence="5" id="KW-0547">Nucleotide-binding</keyword>
<keyword evidence="6 12" id="KW-0067">ATP-binding</keyword>
<dbReference type="InterPro" id="IPR003439">
    <property type="entry name" value="ABC_transporter-like_ATP-bd"/>
</dbReference>
<feature type="transmembrane region" description="Helical" evidence="9">
    <location>
        <begin position="157"/>
        <end position="176"/>
    </location>
</feature>
<evidence type="ECO:0000256" key="1">
    <source>
        <dbReference type="ARBA" id="ARBA00004651"/>
    </source>
</evidence>
<dbReference type="GO" id="GO:0042883">
    <property type="term" value="P:cysteine transport"/>
    <property type="evidence" value="ECO:0007669"/>
    <property type="project" value="InterPro"/>
</dbReference>
<protein>
    <submittedName>
        <fullName evidence="12">ATP-binding cassette, subfamily C, CydD</fullName>
    </submittedName>
</protein>
<evidence type="ECO:0000259" key="10">
    <source>
        <dbReference type="PROSITE" id="PS50893"/>
    </source>
</evidence>
<dbReference type="GO" id="GO:0005524">
    <property type="term" value="F:ATP binding"/>
    <property type="evidence" value="ECO:0007669"/>
    <property type="project" value="UniProtKB-KW"/>
</dbReference>
<feature type="transmembrane region" description="Helical" evidence="9">
    <location>
        <begin position="52"/>
        <end position="73"/>
    </location>
</feature>
<dbReference type="SUPFAM" id="SSF52540">
    <property type="entry name" value="P-loop containing nucleoside triphosphate hydrolases"/>
    <property type="match status" value="1"/>
</dbReference>
<proteinExistence type="predicted"/>
<dbReference type="STRING" id="553311.SAMN05216231_2295"/>
<dbReference type="PANTHER" id="PTHR24221:SF590">
    <property type="entry name" value="COMPONENT LINKED WITH THE ASSEMBLY OF CYTOCHROME' TRANSPORT TRANSMEMBRANE ATP-BINDING PROTEIN ABC TRANSPORTER CYDD-RELATED"/>
    <property type="match status" value="1"/>
</dbReference>
<dbReference type="FunFam" id="3.40.50.300:FF:000221">
    <property type="entry name" value="Multidrug ABC transporter ATP-binding protein"/>
    <property type="match status" value="1"/>
</dbReference>
<keyword evidence="4 9" id="KW-0812">Transmembrane</keyword>
<dbReference type="SUPFAM" id="SSF90123">
    <property type="entry name" value="ABC transporter transmembrane region"/>
    <property type="match status" value="1"/>
</dbReference>
<dbReference type="AlphaFoldDB" id="A0A1H1CKF5"/>
<organism evidence="12 13">
    <name type="scientific">Virgibacillus salinus</name>
    <dbReference type="NCBI Taxonomy" id="553311"/>
    <lineage>
        <taxon>Bacteria</taxon>
        <taxon>Bacillati</taxon>
        <taxon>Bacillota</taxon>
        <taxon>Bacilli</taxon>
        <taxon>Bacillales</taxon>
        <taxon>Bacillaceae</taxon>
        <taxon>Virgibacillus</taxon>
    </lineage>
</organism>
<name>A0A1H1CKF5_9BACI</name>
<dbReference type="Gene3D" id="1.20.1560.10">
    <property type="entry name" value="ABC transporter type 1, transmembrane domain"/>
    <property type="match status" value="1"/>
</dbReference>
<dbReference type="InterPro" id="IPR011527">
    <property type="entry name" value="ABC1_TM_dom"/>
</dbReference>
<keyword evidence="8 9" id="KW-0472">Membrane</keyword>
<feature type="transmembrane region" description="Helical" evidence="9">
    <location>
        <begin position="236"/>
        <end position="257"/>
    </location>
</feature>
<accession>A0A1H1CKF5</accession>
<gene>
    <name evidence="12" type="ORF">SAMN05216231_2295</name>
</gene>
<evidence type="ECO:0000259" key="11">
    <source>
        <dbReference type="PROSITE" id="PS50929"/>
    </source>
</evidence>
<dbReference type="InterPro" id="IPR003593">
    <property type="entry name" value="AAA+_ATPase"/>
</dbReference>
<keyword evidence="2" id="KW-0813">Transport</keyword>
<dbReference type="InterPro" id="IPR027417">
    <property type="entry name" value="P-loop_NTPase"/>
</dbReference>
<evidence type="ECO:0000256" key="8">
    <source>
        <dbReference type="ARBA" id="ARBA00023136"/>
    </source>
</evidence>
<evidence type="ECO:0000313" key="13">
    <source>
        <dbReference type="Proteomes" id="UP000199444"/>
    </source>
</evidence>
<keyword evidence="7 9" id="KW-1133">Transmembrane helix</keyword>
<dbReference type="Pfam" id="PF00005">
    <property type="entry name" value="ABC_tran"/>
    <property type="match status" value="1"/>
</dbReference>
<dbReference type="PROSITE" id="PS50893">
    <property type="entry name" value="ABC_TRANSPORTER_2"/>
    <property type="match status" value="1"/>
</dbReference>
<evidence type="ECO:0000256" key="7">
    <source>
        <dbReference type="ARBA" id="ARBA00022989"/>
    </source>
</evidence>
<keyword evidence="13" id="KW-1185">Reference proteome</keyword>
<dbReference type="GO" id="GO:0140359">
    <property type="term" value="F:ABC-type transporter activity"/>
    <property type="evidence" value="ECO:0007669"/>
    <property type="project" value="InterPro"/>
</dbReference>
<dbReference type="SMART" id="SM00382">
    <property type="entry name" value="AAA"/>
    <property type="match status" value="1"/>
</dbReference>
<dbReference type="Gene3D" id="3.40.50.300">
    <property type="entry name" value="P-loop containing nucleotide triphosphate hydrolases"/>
    <property type="match status" value="1"/>
</dbReference>
<dbReference type="GO" id="GO:0005886">
    <property type="term" value="C:plasma membrane"/>
    <property type="evidence" value="ECO:0007669"/>
    <property type="project" value="UniProtKB-SubCell"/>
</dbReference>
<dbReference type="PROSITE" id="PS50929">
    <property type="entry name" value="ABC_TM1F"/>
    <property type="match status" value="1"/>
</dbReference>
<dbReference type="PROSITE" id="PS00211">
    <property type="entry name" value="ABC_TRANSPORTER_1"/>
    <property type="match status" value="1"/>
</dbReference>
<feature type="domain" description="ABC transmembrane type-1" evidence="11">
    <location>
        <begin position="17"/>
        <end position="300"/>
    </location>
</feature>
<dbReference type="PANTHER" id="PTHR24221">
    <property type="entry name" value="ATP-BINDING CASSETTE SUB-FAMILY B"/>
    <property type="match status" value="1"/>
</dbReference>
<evidence type="ECO:0000256" key="2">
    <source>
        <dbReference type="ARBA" id="ARBA00022448"/>
    </source>
</evidence>
<evidence type="ECO:0000256" key="6">
    <source>
        <dbReference type="ARBA" id="ARBA00022840"/>
    </source>
</evidence>
<dbReference type="InterPro" id="IPR017871">
    <property type="entry name" value="ABC_transporter-like_CS"/>
</dbReference>
<dbReference type="InterPro" id="IPR039421">
    <property type="entry name" value="Type_1_exporter"/>
</dbReference>
<dbReference type="GO" id="GO:0016887">
    <property type="term" value="F:ATP hydrolysis activity"/>
    <property type="evidence" value="ECO:0007669"/>
    <property type="project" value="InterPro"/>
</dbReference>
<sequence>MSTLKDIAFTQKKSISLLFASSIITGAMIILQAYFFVAVIDGVFLQGMSFSGVLPMLGGLLLALLARTILIYISGREGVQMAAKAKTDFRKKLLSKFSGNPVQNSLQGQSGQKVSVMMDAVDEIESYFSQYLPQVIQTAFIPLLILVVAFTQHVNTGIILIITAPFIPLFMIIIGMQTKKKSEEQLDKLASFSGKFLDTLQGLTTLKLFSRAKQQKEAIKKSSLGFRDATMEILKVAFTSSFMLELISMLSIGIVALELAIQLIIYKSISFFTAFFILVLVPEFYTSLKELGSSFHNSRSSMGAANKVAEELEETEQIIPWGNKTLSENSPPAISLRGVAYSYGEDQFSLINIDTIIPPYNQIAIVGQTGSGKSTLLHLIAGLITPSEGKVIINNNSLMTDYQEQDWFNHLSYISQHPYIFSGSIAENIAIGGKTDASRTSIEQAAEKAGIAEMIHSLENGYDTQVGEAGRGLSGGEKQRVAIARAFLKKPSIILFDEPTTGLDLYTEKILQDSINELSQNSTVVTVAHRLHTIKNADKILFLENGRLISEGTHKELIKSVATYRDMVSIQQGGTPE</sequence>
<reference evidence="12 13" key="1">
    <citation type="submission" date="2016-10" db="EMBL/GenBank/DDBJ databases">
        <authorList>
            <person name="de Groot N.N."/>
        </authorList>
    </citation>
    <scope>NUCLEOTIDE SEQUENCE [LARGE SCALE GENOMIC DNA]</scope>
    <source>
        <strain evidence="12 13">CGMCC 1.10449</strain>
    </source>
</reference>
<evidence type="ECO:0000256" key="4">
    <source>
        <dbReference type="ARBA" id="ARBA00022692"/>
    </source>
</evidence>
<feature type="transmembrane region" description="Helical" evidence="9">
    <location>
        <begin position="15"/>
        <end position="40"/>
    </location>
</feature>
<feature type="transmembrane region" description="Helical" evidence="9">
    <location>
        <begin position="131"/>
        <end position="151"/>
    </location>
</feature>
<keyword evidence="3" id="KW-1003">Cell membrane</keyword>
<dbReference type="NCBIfam" id="TIGR02857">
    <property type="entry name" value="CydD"/>
    <property type="match status" value="1"/>
</dbReference>